<dbReference type="AlphaFoldDB" id="A0A9N9IF48"/>
<proteinExistence type="predicted"/>
<protein>
    <submittedName>
        <fullName evidence="1">8129_t:CDS:1</fullName>
    </submittedName>
</protein>
<gene>
    <name evidence="1" type="ORF">FMOSSE_LOCUS15700</name>
</gene>
<feature type="non-terminal residue" evidence="1">
    <location>
        <position position="79"/>
    </location>
</feature>
<name>A0A9N9IF48_FUNMO</name>
<comment type="caution">
    <text evidence="1">The sequence shown here is derived from an EMBL/GenBank/DDBJ whole genome shotgun (WGS) entry which is preliminary data.</text>
</comment>
<dbReference type="Proteomes" id="UP000789375">
    <property type="component" value="Unassembled WGS sequence"/>
</dbReference>
<feature type="non-terminal residue" evidence="1">
    <location>
        <position position="1"/>
    </location>
</feature>
<evidence type="ECO:0000313" key="2">
    <source>
        <dbReference type="Proteomes" id="UP000789375"/>
    </source>
</evidence>
<organism evidence="1 2">
    <name type="scientific">Funneliformis mosseae</name>
    <name type="common">Endomycorrhizal fungus</name>
    <name type="synonym">Glomus mosseae</name>
    <dbReference type="NCBI Taxonomy" id="27381"/>
    <lineage>
        <taxon>Eukaryota</taxon>
        <taxon>Fungi</taxon>
        <taxon>Fungi incertae sedis</taxon>
        <taxon>Mucoromycota</taxon>
        <taxon>Glomeromycotina</taxon>
        <taxon>Glomeromycetes</taxon>
        <taxon>Glomerales</taxon>
        <taxon>Glomeraceae</taxon>
        <taxon>Funneliformis</taxon>
    </lineage>
</organism>
<keyword evidence="2" id="KW-1185">Reference proteome</keyword>
<reference evidence="1" key="1">
    <citation type="submission" date="2021-06" db="EMBL/GenBank/DDBJ databases">
        <authorList>
            <person name="Kallberg Y."/>
            <person name="Tangrot J."/>
            <person name="Rosling A."/>
        </authorList>
    </citation>
    <scope>NUCLEOTIDE SEQUENCE</scope>
    <source>
        <strain evidence="1">87-6 pot B 2015</strain>
    </source>
</reference>
<accession>A0A9N9IF48</accession>
<dbReference type="EMBL" id="CAJVPP010017327">
    <property type="protein sequence ID" value="CAG8732266.1"/>
    <property type="molecule type" value="Genomic_DNA"/>
</dbReference>
<evidence type="ECO:0000313" key="1">
    <source>
        <dbReference type="EMBL" id="CAG8732266.1"/>
    </source>
</evidence>
<sequence length="79" mass="8568">ISSSEKLMSTKNGQILIQEISRNLAESATPSSIQKNGSICALSPNPSEISLILSKENIICLYQRASDAEVKDIMTSDRV</sequence>